<dbReference type="SUPFAM" id="SSF52317">
    <property type="entry name" value="Class I glutamine amidotransferase-like"/>
    <property type="match status" value="1"/>
</dbReference>
<evidence type="ECO:0000313" key="5">
    <source>
        <dbReference type="EMBL" id="KGD65037.1"/>
    </source>
</evidence>
<dbReference type="PATRIC" id="fig|1177154.3.peg.1977"/>
<dbReference type="STRING" id="1177154.Y5S_01945"/>
<evidence type="ECO:0000256" key="2">
    <source>
        <dbReference type="ARBA" id="ARBA00023239"/>
    </source>
</evidence>
<dbReference type="Proteomes" id="UP000029444">
    <property type="component" value="Unassembled WGS sequence"/>
</dbReference>
<reference evidence="5 6" key="1">
    <citation type="submission" date="2012-09" db="EMBL/GenBank/DDBJ databases">
        <title>Genome Sequence of alkane-degrading Bacterium Alcanivorax sp. 19-m-6.</title>
        <authorList>
            <person name="Lai Q."/>
            <person name="Shao Z."/>
        </authorList>
    </citation>
    <scope>NUCLEOTIDE SEQUENCE [LARGE SCALE GENOMIC DNA]</scope>
    <source>
        <strain evidence="5 6">19-m-6</strain>
    </source>
</reference>
<feature type="domain" description="DJ-1/PfpI" evidence="4">
    <location>
        <begin position="29"/>
        <end position="219"/>
    </location>
</feature>
<evidence type="ECO:0000256" key="1">
    <source>
        <dbReference type="ARBA" id="ARBA00023016"/>
    </source>
</evidence>
<evidence type="ECO:0000313" key="6">
    <source>
        <dbReference type="Proteomes" id="UP000029444"/>
    </source>
</evidence>
<dbReference type="OrthoDB" id="9792284at2"/>
<dbReference type="eggNOG" id="COG0693">
    <property type="taxonomic scope" value="Bacteria"/>
</dbReference>
<evidence type="ECO:0000256" key="3">
    <source>
        <dbReference type="ARBA" id="ARBA00038493"/>
    </source>
</evidence>
<dbReference type="InterPro" id="IPR029062">
    <property type="entry name" value="Class_I_gatase-like"/>
</dbReference>
<dbReference type="RefSeq" id="WP_035232548.1">
    <property type="nucleotide sequence ID" value="NZ_ARXV01000006.1"/>
</dbReference>
<dbReference type="EMBL" id="ARXV01000006">
    <property type="protein sequence ID" value="KGD65037.1"/>
    <property type="molecule type" value="Genomic_DNA"/>
</dbReference>
<keyword evidence="6" id="KW-1185">Reference proteome</keyword>
<dbReference type="GO" id="GO:0019172">
    <property type="term" value="F:glyoxalase III activity"/>
    <property type="evidence" value="ECO:0007669"/>
    <property type="project" value="TreeGrafter"/>
</dbReference>
<organism evidence="5 6">
    <name type="scientific">Alcanivorax nanhaiticus</name>
    <dbReference type="NCBI Taxonomy" id="1177154"/>
    <lineage>
        <taxon>Bacteria</taxon>
        <taxon>Pseudomonadati</taxon>
        <taxon>Pseudomonadota</taxon>
        <taxon>Gammaproteobacteria</taxon>
        <taxon>Oceanospirillales</taxon>
        <taxon>Alcanivoracaceae</taxon>
        <taxon>Alcanivorax</taxon>
    </lineage>
</organism>
<evidence type="ECO:0000259" key="4">
    <source>
        <dbReference type="Pfam" id="PF01965"/>
    </source>
</evidence>
<name>A0A095SKC8_9GAMM</name>
<dbReference type="InterPro" id="IPR002818">
    <property type="entry name" value="DJ-1/PfpI"/>
</dbReference>
<keyword evidence="2" id="KW-0456">Lyase</keyword>
<dbReference type="GO" id="GO:0019243">
    <property type="term" value="P:methylglyoxal catabolic process to D-lactate via S-lactoyl-glutathione"/>
    <property type="evidence" value="ECO:0007669"/>
    <property type="project" value="TreeGrafter"/>
</dbReference>
<proteinExistence type="inferred from homology"/>
<dbReference type="GO" id="GO:0005737">
    <property type="term" value="C:cytoplasm"/>
    <property type="evidence" value="ECO:0007669"/>
    <property type="project" value="TreeGrafter"/>
</dbReference>
<protein>
    <recommendedName>
        <fullName evidence="4">DJ-1/PfpI domain-containing protein</fullName>
    </recommendedName>
</protein>
<dbReference type="CDD" id="cd03141">
    <property type="entry name" value="GATase1_Hsp31_like"/>
    <property type="match status" value="1"/>
</dbReference>
<dbReference type="PANTHER" id="PTHR48094:SF11">
    <property type="entry name" value="GLUTATHIONE-INDEPENDENT GLYOXALASE HSP31-RELATED"/>
    <property type="match status" value="1"/>
</dbReference>
<accession>A0A095SKC8</accession>
<dbReference type="AlphaFoldDB" id="A0A095SKC8"/>
<dbReference type="Gene3D" id="3.40.50.880">
    <property type="match status" value="1"/>
</dbReference>
<gene>
    <name evidence="5" type="ORF">Y5S_01945</name>
</gene>
<dbReference type="Pfam" id="PF01965">
    <property type="entry name" value="DJ-1_PfpI"/>
    <property type="match status" value="1"/>
</dbReference>
<dbReference type="InterPro" id="IPR050325">
    <property type="entry name" value="Prot/Nucl_acid_deglycase"/>
</dbReference>
<comment type="similarity">
    <text evidence="3">Belongs to the peptidase C56 family. HSP31-like subfamily.</text>
</comment>
<comment type="caution">
    <text evidence="5">The sequence shown here is derived from an EMBL/GenBank/DDBJ whole genome shotgun (WGS) entry which is preliminary data.</text>
</comment>
<dbReference type="PANTHER" id="PTHR48094">
    <property type="entry name" value="PROTEIN/NUCLEIC ACID DEGLYCASE DJ-1-RELATED"/>
    <property type="match status" value="1"/>
</dbReference>
<keyword evidence="1" id="KW-0346">Stress response</keyword>
<sequence>MNLDNPLLMLVTSAAQMGQGQQTGLWLEEFALPYLAFRAQGIPLVVASPRGGKIPVDPNSIPDDSQKEAWVDAIAALQDTKALETVWEDAFSGVFVPGGHGAMFDMPDNPLVAAVMERTWSRGGLLAAVCHGPAALVGLRNEDGTPLVQNRTVSCFTNEEEREVGLDDVMPFLLASRLEELGARLDLADKFVAHTVTDGKLVTGQNPQSSEAVAQAVIAALSEQSQ</sequence>